<dbReference type="InterPro" id="IPR015996">
    <property type="entry name" value="UCP028451"/>
</dbReference>
<reference evidence="2" key="1">
    <citation type="journal article" date="2019" name="Int. J. Syst. Evol. Microbiol.">
        <title>The Global Catalogue of Microorganisms (GCM) 10K type strain sequencing project: providing services to taxonomists for standard genome sequencing and annotation.</title>
        <authorList>
            <consortium name="The Broad Institute Genomics Platform"/>
            <consortium name="The Broad Institute Genome Sequencing Center for Infectious Disease"/>
            <person name="Wu L."/>
            <person name="Ma J."/>
        </authorList>
    </citation>
    <scope>NUCLEOTIDE SEQUENCE [LARGE SCALE GENOMIC DNA]</scope>
    <source>
        <strain evidence="2">KCTC 42443</strain>
    </source>
</reference>
<dbReference type="Pfam" id="PF09365">
    <property type="entry name" value="DUF2461"/>
    <property type="match status" value="1"/>
</dbReference>
<dbReference type="PANTHER" id="PTHR36452">
    <property type="entry name" value="CHROMOSOME 12, WHOLE GENOME SHOTGUN SEQUENCE"/>
    <property type="match status" value="1"/>
</dbReference>
<gene>
    <name evidence="1" type="ORF">GCM10016455_20960</name>
</gene>
<name>A0ABQ3J3C0_9RHOB</name>
<evidence type="ECO:0000313" key="2">
    <source>
        <dbReference type="Proteomes" id="UP000609802"/>
    </source>
</evidence>
<dbReference type="EMBL" id="BNCH01000004">
    <property type="protein sequence ID" value="GHE99930.1"/>
    <property type="molecule type" value="Genomic_DNA"/>
</dbReference>
<dbReference type="InterPro" id="IPR012808">
    <property type="entry name" value="CHP02453"/>
</dbReference>
<dbReference type="NCBIfam" id="TIGR02453">
    <property type="entry name" value="TIGR02453 family protein"/>
    <property type="match status" value="1"/>
</dbReference>
<proteinExistence type="predicted"/>
<dbReference type="Proteomes" id="UP000609802">
    <property type="component" value="Unassembled WGS sequence"/>
</dbReference>
<dbReference type="PANTHER" id="PTHR36452:SF1">
    <property type="entry name" value="DUF2461 DOMAIN-CONTAINING PROTEIN"/>
    <property type="match status" value="1"/>
</dbReference>
<dbReference type="PIRSF" id="PIRSF028451">
    <property type="entry name" value="UCP028451"/>
    <property type="match status" value="1"/>
</dbReference>
<comment type="caution">
    <text evidence="1">The sequence shown here is derived from an EMBL/GenBank/DDBJ whole genome shotgun (WGS) entry which is preliminary data.</text>
</comment>
<sequence length="213" mass="24251">MFTTETLVFLQDLKANNTQDWFAKNKARYETHIKTAAKAFSDDLAPRLAARYGTDVTAKIFRIHRDLRFSKDKTPYNTHVHIGFGDAATGAAWMFGLQPDDLVIGYGLFTFDKPHLTRWREAVQGRPGDQLINLMETARQSGLRLSEPELKRVPSPYPADHRNATLLRRKSIAIWRDDLPLEHALGDDAGADLAHAMRVFDPIRDWMIDHLPA</sequence>
<evidence type="ECO:0000313" key="1">
    <source>
        <dbReference type="EMBL" id="GHE99930.1"/>
    </source>
</evidence>
<organism evidence="1 2">
    <name type="scientific">Aliiroseovarius zhejiangensis</name>
    <dbReference type="NCBI Taxonomy" id="1632025"/>
    <lineage>
        <taxon>Bacteria</taxon>
        <taxon>Pseudomonadati</taxon>
        <taxon>Pseudomonadota</taxon>
        <taxon>Alphaproteobacteria</taxon>
        <taxon>Rhodobacterales</taxon>
        <taxon>Paracoccaceae</taxon>
        <taxon>Aliiroseovarius</taxon>
    </lineage>
</organism>
<keyword evidence="2" id="KW-1185">Reference proteome</keyword>
<accession>A0ABQ3J3C0</accession>
<protein>
    <submittedName>
        <fullName evidence="1">TIGR02453 family protein</fullName>
    </submittedName>
</protein>
<dbReference type="RefSeq" id="WP_191286473.1">
    <property type="nucleotide sequence ID" value="NZ_BNCH01000004.1"/>
</dbReference>